<reference evidence="1 2" key="1">
    <citation type="submission" date="2019-09" db="EMBL/GenBank/DDBJ databases">
        <authorList>
            <person name="Depoorter E."/>
        </authorList>
    </citation>
    <scope>NUCLEOTIDE SEQUENCE [LARGE SCALE GENOMIC DNA]</scope>
    <source>
        <strain evidence="1">LMG 13014</strain>
    </source>
</reference>
<dbReference type="AlphaFoldDB" id="A0A6P2T8P3"/>
<gene>
    <name evidence="1" type="ORF">BLA13014_07977</name>
</gene>
<sequence>MSKLTYERITARAEQEMVEYLAIAEAHRVANDRSRAASAWRAALGVLSMWKVLARDFHGADEAAYLADCKRLAVLICLDIASLNIPPRQMQSEVPGMRSSG</sequence>
<organism evidence="1 2">
    <name type="scientific">Burkholderia aenigmatica</name>
    <dbReference type="NCBI Taxonomy" id="2015348"/>
    <lineage>
        <taxon>Bacteria</taxon>
        <taxon>Pseudomonadati</taxon>
        <taxon>Pseudomonadota</taxon>
        <taxon>Betaproteobacteria</taxon>
        <taxon>Burkholderiales</taxon>
        <taxon>Burkholderiaceae</taxon>
        <taxon>Burkholderia</taxon>
        <taxon>Burkholderia cepacia complex</taxon>
    </lineage>
</organism>
<dbReference type="Proteomes" id="UP000494261">
    <property type="component" value="Unassembled WGS sequence"/>
</dbReference>
<evidence type="ECO:0000313" key="1">
    <source>
        <dbReference type="EMBL" id="VWC52488.1"/>
    </source>
</evidence>
<accession>A0A6P2T8P3</accession>
<name>A0A6P2T8P3_9BURK</name>
<proteinExistence type="predicted"/>
<evidence type="ECO:0000313" key="2">
    <source>
        <dbReference type="Proteomes" id="UP000494261"/>
    </source>
</evidence>
<dbReference type="RefSeq" id="WP_027813531.1">
    <property type="nucleotide sequence ID" value="NZ_CABVQC010000104.1"/>
</dbReference>
<protein>
    <submittedName>
        <fullName evidence="1">Uncharacterized protein</fullName>
    </submittedName>
</protein>
<dbReference type="EMBL" id="CABVQC010000104">
    <property type="protein sequence ID" value="VWC52488.1"/>
    <property type="molecule type" value="Genomic_DNA"/>
</dbReference>